<dbReference type="Proteomes" id="UP000019132">
    <property type="component" value="Unassembled WGS sequence"/>
</dbReference>
<dbReference type="VEuPathDB" id="FungiDB:PYU1_G014708"/>
<feature type="transmembrane region" description="Helical" evidence="5">
    <location>
        <begin position="400"/>
        <end position="426"/>
    </location>
</feature>
<proteinExistence type="inferred from homology"/>
<dbReference type="PANTHER" id="PTHR16320">
    <property type="entry name" value="SPHINGOMYELINASE FAMILY MEMBER"/>
    <property type="match status" value="1"/>
</dbReference>
<comment type="similarity">
    <text evidence="1">Belongs to the neutral sphingomyelinase family.</text>
</comment>
<dbReference type="Pfam" id="PF03372">
    <property type="entry name" value="Exo_endo_phos"/>
    <property type="match status" value="1"/>
</dbReference>
<evidence type="ECO:0000256" key="3">
    <source>
        <dbReference type="ARBA" id="ARBA00022801"/>
    </source>
</evidence>
<dbReference type="GO" id="GO:0004767">
    <property type="term" value="F:sphingomyelin phosphodiesterase activity"/>
    <property type="evidence" value="ECO:0007669"/>
    <property type="project" value="UniProtKB-EC"/>
</dbReference>
<dbReference type="CDD" id="cd09078">
    <property type="entry name" value="nSMase"/>
    <property type="match status" value="1"/>
</dbReference>
<evidence type="ECO:0000313" key="8">
    <source>
        <dbReference type="Proteomes" id="UP000019132"/>
    </source>
</evidence>
<dbReference type="OMA" id="ENATHPI"/>
<dbReference type="HOGENOM" id="CLU_053972_0_0_1"/>
<sequence>MEPPTAMTTVKERVAVLSMNIFARPEGIHSGKWFSSGDFKDLRISLLLRKIQDFDIVILQEMFEVGVRQKRFLRDAERLGFHYHCGSVWPSLTDRYLIDGGLLILSRFPIVERDQHAYTVGSGSDGICSKGVLYARVQLSSDLADSLHVFTTHTQAGDRIKEYKIRAAQLQEMHKFIKRTIRDDQDAPVLITGDFNLDARHNLAHDPKTGLPLSSHCRESDVYLQLVQDLQRALNSTAGGEDRQVIDLMKHHDTTKLENATHPITNGDGHSSLIHESDPTSLEKDGKCIDYMFFSPSTRVLHATGNDSSAHSFQLRVVESKTTVDHCDIANLVDDPSLLPITHLSDHYGLRAEFELEVVPVAHPDGETHHTFTRLYELLQLHFPRRAFAQTPKRLWMWKLLVGLLTIAASSLTVLGVIGAVVHAALGFRN</sequence>
<dbReference type="SUPFAM" id="SSF56219">
    <property type="entry name" value="DNase I-like"/>
    <property type="match status" value="1"/>
</dbReference>
<dbReference type="InterPro" id="IPR038772">
    <property type="entry name" value="Sph/SMPD2-like"/>
</dbReference>
<evidence type="ECO:0000256" key="4">
    <source>
        <dbReference type="SAM" id="MobiDB-lite"/>
    </source>
</evidence>
<keyword evidence="8" id="KW-1185">Reference proteome</keyword>
<accession>K3XBZ0</accession>
<keyword evidence="5" id="KW-0472">Membrane</keyword>
<dbReference type="InterPro" id="IPR036691">
    <property type="entry name" value="Endo/exonu/phosph_ase_sf"/>
</dbReference>
<dbReference type="Gene3D" id="3.60.10.10">
    <property type="entry name" value="Endonuclease/exonuclease/phosphatase"/>
    <property type="match status" value="1"/>
</dbReference>
<evidence type="ECO:0000259" key="6">
    <source>
        <dbReference type="Pfam" id="PF03372"/>
    </source>
</evidence>
<evidence type="ECO:0000256" key="2">
    <source>
        <dbReference type="ARBA" id="ARBA00012369"/>
    </source>
</evidence>
<reference evidence="7" key="3">
    <citation type="submission" date="2015-02" db="UniProtKB">
        <authorList>
            <consortium name="EnsemblProtists"/>
        </authorList>
    </citation>
    <scope>IDENTIFICATION</scope>
    <source>
        <strain evidence="7">DAOM BR144</strain>
    </source>
</reference>
<name>K3XBZ0_GLOUD</name>
<reference evidence="8" key="1">
    <citation type="journal article" date="2010" name="Genome Biol.">
        <title>Genome sequence of the necrotrophic plant pathogen Pythium ultimum reveals original pathogenicity mechanisms and effector repertoire.</title>
        <authorList>
            <person name="Levesque C.A."/>
            <person name="Brouwer H."/>
            <person name="Cano L."/>
            <person name="Hamilton J.P."/>
            <person name="Holt C."/>
            <person name="Huitema E."/>
            <person name="Raffaele S."/>
            <person name="Robideau G.P."/>
            <person name="Thines M."/>
            <person name="Win J."/>
            <person name="Zerillo M.M."/>
            <person name="Beakes G.W."/>
            <person name="Boore J.L."/>
            <person name="Busam D."/>
            <person name="Dumas B."/>
            <person name="Ferriera S."/>
            <person name="Fuerstenberg S.I."/>
            <person name="Gachon C.M."/>
            <person name="Gaulin E."/>
            <person name="Govers F."/>
            <person name="Grenville-Briggs L."/>
            <person name="Horner N."/>
            <person name="Hostetler J."/>
            <person name="Jiang R.H."/>
            <person name="Johnson J."/>
            <person name="Krajaejun T."/>
            <person name="Lin H."/>
            <person name="Meijer H.J."/>
            <person name="Moore B."/>
            <person name="Morris P."/>
            <person name="Phuntmart V."/>
            <person name="Puiu D."/>
            <person name="Shetty J."/>
            <person name="Stajich J.E."/>
            <person name="Tripathy S."/>
            <person name="Wawra S."/>
            <person name="van West P."/>
            <person name="Whitty B.R."/>
            <person name="Coutinho P.M."/>
            <person name="Henrissat B."/>
            <person name="Martin F."/>
            <person name="Thomas P.D."/>
            <person name="Tyler B.M."/>
            <person name="De Vries R.P."/>
            <person name="Kamoun S."/>
            <person name="Yandell M."/>
            <person name="Tisserat N."/>
            <person name="Buell C.R."/>
        </authorList>
    </citation>
    <scope>NUCLEOTIDE SEQUENCE</scope>
    <source>
        <strain evidence="8">DAOM:BR144</strain>
    </source>
</reference>
<dbReference type="STRING" id="431595.K3XBZ0"/>
<dbReference type="EMBL" id="ADOS01001599">
    <property type="status" value="NOT_ANNOTATED_CDS"/>
    <property type="molecule type" value="Genomic_DNA"/>
</dbReference>
<feature type="region of interest" description="Disordered" evidence="4">
    <location>
        <begin position="259"/>
        <end position="281"/>
    </location>
</feature>
<dbReference type="InParanoid" id="K3XBZ0"/>
<organism evidence="7 8">
    <name type="scientific">Globisporangium ultimum (strain ATCC 200006 / CBS 805.95 / DAOM BR144)</name>
    <name type="common">Pythium ultimum</name>
    <dbReference type="NCBI Taxonomy" id="431595"/>
    <lineage>
        <taxon>Eukaryota</taxon>
        <taxon>Sar</taxon>
        <taxon>Stramenopiles</taxon>
        <taxon>Oomycota</taxon>
        <taxon>Peronosporomycetes</taxon>
        <taxon>Pythiales</taxon>
        <taxon>Pythiaceae</taxon>
        <taxon>Globisporangium</taxon>
    </lineage>
</organism>
<dbReference type="GO" id="GO:0005576">
    <property type="term" value="C:extracellular region"/>
    <property type="evidence" value="ECO:0007669"/>
    <property type="project" value="InterPro"/>
</dbReference>
<feature type="domain" description="Endonuclease/exonuclease/phosphatase" evidence="6">
    <location>
        <begin position="40"/>
        <end position="309"/>
    </location>
</feature>
<dbReference type="EC" id="3.1.4.12" evidence="2"/>
<dbReference type="eggNOG" id="ENOG502S367">
    <property type="taxonomic scope" value="Eukaryota"/>
</dbReference>
<dbReference type="InterPro" id="IPR017766">
    <property type="entry name" value="Sphingomyelinase/PLipase_C"/>
</dbReference>
<reference evidence="8" key="2">
    <citation type="submission" date="2010-04" db="EMBL/GenBank/DDBJ databases">
        <authorList>
            <person name="Buell R."/>
            <person name="Hamilton J."/>
            <person name="Hostetler J."/>
        </authorList>
    </citation>
    <scope>NUCLEOTIDE SEQUENCE [LARGE SCALE GENOMIC DNA]</scope>
    <source>
        <strain evidence="8">DAOM:BR144</strain>
    </source>
</reference>
<dbReference type="InterPro" id="IPR005135">
    <property type="entry name" value="Endo/exonuclease/phosphatase"/>
</dbReference>
<dbReference type="PANTHER" id="PTHR16320:SF1">
    <property type="entry name" value="SPHINGOMYELINASE DDB_G0288017"/>
    <property type="match status" value="1"/>
</dbReference>
<keyword evidence="5" id="KW-0812">Transmembrane</keyword>
<dbReference type="EnsemblProtists" id="PYU1_T014739">
    <property type="protein sequence ID" value="PYU1_T014739"/>
    <property type="gene ID" value="PYU1_G014708"/>
</dbReference>
<evidence type="ECO:0000256" key="1">
    <source>
        <dbReference type="ARBA" id="ARBA00006335"/>
    </source>
</evidence>
<evidence type="ECO:0000313" key="7">
    <source>
        <dbReference type="EnsemblProtists" id="PYU1_T014739"/>
    </source>
</evidence>
<dbReference type="AlphaFoldDB" id="K3XBZ0"/>
<keyword evidence="3" id="KW-0378">Hydrolase</keyword>
<keyword evidence="5" id="KW-1133">Transmembrane helix</keyword>
<evidence type="ECO:0000256" key="5">
    <source>
        <dbReference type="SAM" id="Phobius"/>
    </source>
</evidence>
<dbReference type="GO" id="GO:0005737">
    <property type="term" value="C:cytoplasm"/>
    <property type="evidence" value="ECO:0007669"/>
    <property type="project" value="TreeGrafter"/>
</dbReference>
<protein>
    <recommendedName>
        <fullName evidence="2">sphingomyelin phosphodiesterase</fullName>
        <ecNumber evidence="2">3.1.4.12</ecNumber>
    </recommendedName>
</protein>